<dbReference type="SUPFAM" id="SSF47473">
    <property type="entry name" value="EF-hand"/>
    <property type="match status" value="2"/>
</dbReference>
<evidence type="ECO:0000259" key="3">
    <source>
        <dbReference type="PROSITE" id="PS50222"/>
    </source>
</evidence>
<sequence length="252" mass="27292">MALLLLLFVALATASPVKRQTVSPMDTDGDGLLSYAEVSAAMTLHEALFALDVDGDGLLYADQFIEIWGNNTKFDELDTHMDGFLSFNEAENGMTLQEFYELVDANGDGALDATEAYHVNNLYTIISGNNVDSTILDANGDGVLSKAEVLNMEYNEVVHILDTNGDHILSSAELMVLLGDKTADWIVGQDHNGDGQVTVGESHYNHMNMGVIFDMLDADGSTYLEGDETLGVYTVWDQILLLNAGNTDPITG</sequence>
<evidence type="ECO:0000256" key="1">
    <source>
        <dbReference type="ARBA" id="ARBA00006431"/>
    </source>
</evidence>
<proteinExistence type="inferred from homology"/>
<dbReference type="InterPro" id="IPR002048">
    <property type="entry name" value="EF_hand_dom"/>
</dbReference>
<dbReference type="Proteomes" id="UP000001554">
    <property type="component" value="Chromosome 12"/>
</dbReference>
<feature type="domain" description="EF-hand" evidence="3">
    <location>
        <begin position="25"/>
        <end position="48"/>
    </location>
</feature>
<dbReference type="InterPro" id="IPR011992">
    <property type="entry name" value="EF-hand-dom_pair"/>
</dbReference>
<dbReference type="Gene3D" id="1.10.238.10">
    <property type="entry name" value="EF-hand"/>
    <property type="match status" value="2"/>
</dbReference>
<name>A0A9J7N7Z4_BRAFL</name>
<evidence type="ECO:0000313" key="5">
    <source>
        <dbReference type="RefSeq" id="XP_035693031.1"/>
    </source>
</evidence>
<dbReference type="PANTHER" id="PTHR10827:SF52">
    <property type="entry name" value="IP16409P"/>
    <property type="match status" value="1"/>
</dbReference>
<dbReference type="Pfam" id="PF13202">
    <property type="entry name" value="EF-hand_5"/>
    <property type="match status" value="1"/>
</dbReference>
<organism evidence="4 5">
    <name type="scientific">Branchiostoma floridae</name>
    <name type="common">Florida lancelet</name>
    <name type="synonym">Amphioxus</name>
    <dbReference type="NCBI Taxonomy" id="7739"/>
    <lineage>
        <taxon>Eukaryota</taxon>
        <taxon>Metazoa</taxon>
        <taxon>Chordata</taxon>
        <taxon>Cephalochordata</taxon>
        <taxon>Leptocardii</taxon>
        <taxon>Amphioxiformes</taxon>
        <taxon>Branchiostomatidae</taxon>
        <taxon>Branchiostoma</taxon>
    </lineage>
</organism>
<dbReference type="PROSITE" id="PS00018">
    <property type="entry name" value="EF_HAND_1"/>
    <property type="match status" value="2"/>
</dbReference>
<keyword evidence="4" id="KW-1185">Reference proteome</keyword>
<gene>
    <name evidence="5" type="primary">LOC118427374</name>
</gene>
<reference evidence="5" key="1">
    <citation type="journal article" date="2016" name="Genome Biol. Evol.">
        <title>Conserved non-coding elements in the most distant genera of cephalochordates: the Goldilocks principle.</title>
        <authorList>
            <person name="Yue J.X."/>
            <person name="Kozmikova I."/>
            <person name="Ono H."/>
            <person name="Nossa C.W."/>
            <person name="Kozmik Z."/>
            <person name="Putnam N.H."/>
            <person name="Yu J.K."/>
            <person name="Holland L.Z."/>
        </authorList>
    </citation>
    <scope>NUCLEOTIDE SEQUENCE</scope>
</reference>
<dbReference type="InterPro" id="IPR018247">
    <property type="entry name" value="EF_Hand_1_Ca_BS"/>
</dbReference>
<dbReference type="GO" id="GO:0005509">
    <property type="term" value="F:calcium ion binding"/>
    <property type="evidence" value="ECO:0007669"/>
    <property type="project" value="InterPro"/>
</dbReference>
<dbReference type="PROSITE" id="PS50222">
    <property type="entry name" value="EF_HAND_2"/>
    <property type="match status" value="1"/>
</dbReference>
<dbReference type="KEGG" id="bfo:118427374"/>
<keyword evidence="2" id="KW-0106">Calcium</keyword>
<reference evidence="4" key="2">
    <citation type="journal article" date="2020" name="Nat. Ecol. Evol.">
        <title>Deeply conserved synteny resolves early events in vertebrate evolution.</title>
        <authorList>
            <person name="Simakov O."/>
            <person name="Marletaz F."/>
            <person name="Yue J.X."/>
            <person name="O'Connell B."/>
            <person name="Jenkins J."/>
            <person name="Brandt A."/>
            <person name="Calef R."/>
            <person name="Tung C.H."/>
            <person name="Huang T.K."/>
            <person name="Schmutz J."/>
            <person name="Satoh N."/>
            <person name="Yu J.K."/>
            <person name="Putnam N.H."/>
            <person name="Green R.E."/>
            <person name="Rokhsar D.S."/>
        </authorList>
    </citation>
    <scope>NUCLEOTIDE SEQUENCE [LARGE SCALE GENOMIC DNA]</scope>
    <source>
        <strain evidence="4">S238N-H82</strain>
    </source>
</reference>
<comment type="similarity">
    <text evidence="1">Belongs to the CREC family.</text>
</comment>
<accession>A0A9J7N7Z4</accession>
<dbReference type="RefSeq" id="XP_035693031.1">
    <property type="nucleotide sequence ID" value="XM_035837138.1"/>
</dbReference>
<evidence type="ECO:0000256" key="2">
    <source>
        <dbReference type="ARBA" id="ARBA00022837"/>
    </source>
</evidence>
<reference evidence="5" key="3">
    <citation type="submission" date="2025-08" db="UniProtKB">
        <authorList>
            <consortium name="RefSeq"/>
        </authorList>
    </citation>
    <scope>IDENTIFICATION</scope>
</reference>
<dbReference type="PANTHER" id="PTHR10827">
    <property type="entry name" value="RETICULOCALBIN"/>
    <property type="match status" value="1"/>
</dbReference>
<dbReference type="GeneID" id="118427374"/>
<evidence type="ECO:0000313" key="4">
    <source>
        <dbReference type="Proteomes" id="UP000001554"/>
    </source>
</evidence>
<protein>
    <submittedName>
        <fullName evidence="5">Uncharacterized protein LOC118427374</fullName>
    </submittedName>
</protein>
<dbReference type="AlphaFoldDB" id="A0A9J7N7Z4"/>